<dbReference type="AlphaFoldDB" id="A0A1N7ML30"/>
<keyword evidence="2" id="KW-1185">Reference proteome</keyword>
<dbReference type="STRING" id="713588.SAMN05421789_10947"/>
<evidence type="ECO:0000313" key="2">
    <source>
        <dbReference type="Proteomes" id="UP000185839"/>
    </source>
</evidence>
<organism evidence="1 2">
    <name type="scientific">Kaistella chaponensis</name>
    <dbReference type="NCBI Taxonomy" id="713588"/>
    <lineage>
        <taxon>Bacteria</taxon>
        <taxon>Pseudomonadati</taxon>
        <taxon>Bacteroidota</taxon>
        <taxon>Flavobacteriia</taxon>
        <taxon>Flavobacteriales</taxon>
        <taxon>Weeksellaceae</taxon>
        <taxon>Chryseobacterium group</taxon>
        <taxon>Kaistella</taxon>
    </lineage>
</organism>
<gene>
    <name evidence="1" type="ORF">SAMN05421789_10947</name>
</gene>
<accession>A0A1N7ML30</accession>
<dbReference type="EMBL" id="FTOI01000009">
    <property type="protein sequence ID" value="SIS86730.1"/>
    <property type="molecule type" value="Genomic_DNA"/>
</dbReference>
<reference evidence="2" key="1">
    <citation type="submission" date="2017-01" db="EMBL/GenBank/DDBJ databases">
        <authorList>
            <person name="Varghese N."/>
            <person name="Submissions S."/>
        </authorList>
    </citation>
    <scope>NUCLEOTIDE SEQUENCE [LARGE SCALE GENOMIC DNA]</scope>
    <source>
        <strain evidence="2">DSM 23145</strain>
    </source>
</reference>
<evidence type="ECO:0000313" key="1">
    <source>
        <dbReference type="EMBL" id="SIS86730.1"/>
    </source>
</evidence>
<sequence length="172" mass="20322">MAAIFFTLMKHKYLLLFLFTLIFQSAYKAQSFSNQKKGMLSSSQFSDLKAFLVSKNLQIKDTIFIKYDFNKESCWNRLDEQGNEKIEIIKMSFQKHISDFNAQHKDAIAYNFREPGNRINKLKLWDSTIIIDDLYFLKNLLFKKKRECGTSVIILNDGSYLLYFLVIHILNF</sequence>
<protein>
    <submittedName>
        <fullName evidence="1">Uncharacterized protein</fullName>
    </submittedName>
</protein>
<dbReference type="Proteomes" id="UP000185839">
    <property type="component" value="Unassembled WGS sequence"/>
</dbReference>
<name>A0A1N7ML30_9FLAO</name>
<proteinExistence type="predicted"/>